<keyword evidence="7" id="KW-0539">Nucleus</keyword>
<evidence type="ECO:0000259" key="8">
    <source>
        <dbReference type="PROSITE" id="PS50888"/>
    </source>
</evidence>
<evidence type="ECO:0000256" key="5">
    <source>
        <dbReference type="ARBA" id="ARBA00023015"/>
    </source>
</evidence>
<dbReference type="GO" id="GO:0016360">
    <property type="term" value="P:sensory organ precursor cell fate determination"/>
    <property type="evidence" value="ECO:0007669"/>
    <property type="project" value="UniProtKB-ARBA"/>
</dbReference>
<dbReference type="Gene3D" id="4.10.280.10">
    <property type="entry name" value="Helix-loop-helix DNA-binding domain"/>
    <property type="match status" value="1"/>
</dbReference>
<dbReference type="PANTHER" id="PTHR19290">
    <property type="entry name" value="BASIC HELIX-LOOP-HELIX PROTEIN NEUROGENIN-RELATED"/>
    <property type="match status" value="1"/>
</dbReference>
<dbReference type="GO" id="GO:0046982">
    <property type="term" value="F:protein heterodimerization activity"/>
    <property type="evidence" value="ECO:0007669"/>
    <property type="project" value="UniProtKB-ARBA"/>
</dbReference>
<dbReference type="GO" id="GO:0000981">
    <property type="term" value="F:DNA-binding transcription factor activity, RNA polymerase II-specific"/>
    <property type="evidence" value="ECO:0007669"/>
    <property type="project" value="TreeGrafter"/>
</dbReference>
<dbReference type="InterPro" id="IPR036638">
    <property type="entry name" value="HLH_DNA-bd_sf"/>
</dbReference>
<accession>A0AAN9Z3Y7</accession>
<keyword evidence="10" id="KW-1185">Reference proteome</keyword>
<proteinExistence type="predicted"/>
<dbReference type="AlphaFoldDB" id="A0AAN9Z3Y7"/>
<organism evidence="9 10">
    <name type="scientific">Gryllus longicercus</name>
    <dbReference type="NCBI Taxonomy" id="2509291"/>
    <lineage>
        <taxon>Eukaryota</taxon>
        <taxon>Metazoa</taxon>
        <taxon>Ecdysozoa</taxon>
        <taxon>Arthropoda</taxon>
        <taxon>Hexapoda</taxon>
        <taxon>Insecta</taxon>
        <taxon>Pterygota</taxon>
        <taxon>Neoptera</taxon>
        <taxon>Polyneoptera</taxon>
        <taxon>Orthoptera</taxon>
        <taxon>Ensifera</taxon>
        <taxon>Gryllidea</taxon>
        <taxon>Grylloidea</taxon>
        <taxon>Gryllidae</taxon>
        <taxon>Gryllinae</taxon>
        <taxon>Gryllus</taxon>
    </lineage>
</organism>
<dbReference type="GO" id="GO:0045944">
    <property type="term" value="P:positive regulation of transcription by RNA polymerase II"/>
    <property type="evidence" value="ECO:0007669"/>
    <property type="project" value="TreeGrafter"/>
</dbReference>
<evidence type="ECO:0000256" key="3">
    <source>
        <dbReference type="ARBA" id="ARBA00022782"/>
    </source>
</evidence>
<dbReference type="InterPro" id="IPR050359">
    <property type="entry name" value="bHLH_transcription_factors"/>
</dbReference>
<evidence type="ECO:0000256" key="4">
    <source>
        <dbReference type="ARBA" id="ARBA00022902"/>
    </source>
</evidence>
<feature type="domain" description="BHLH" evidence="8">
    <location>
        <begin position="125"/>
        <end position="177"/>
    </location>
</feature>
<keyword evidence="2" id="KW-0217">Developmental protein</keyword>
<dbReference type="FunFam" id="4.10.280.10:FF:000025">
    <property type="entry name" value="protein atonal homolog 7"/>
    <property type="match status" value="1"/>
</dbReference>
<sequence length="184" mass="19259">MSVAAPPPAFPCARPCFAAPPHALLCSPAPSPDASSSSSSSCGPPDLSGRFVSYPCRGGGFYHPSAGAGAATAPWPHDDFLWHPAQRGAALAAGCGDCRLAAPPPPAAPAPAPPAPAPAPDVVRRRRLAANARERRRMNSLNDAFDRLREVVPSLGNDRKLSKFETLQMAQTYIAALCELLQRD</sequence>
<dbReference type="EMBL" id="JAZDUA010000289">
    <property type="protein sequence ID" value="KAK7862094.1"/>
    <property type="molecule type" value="Genomic_DNA"/>
</dbReference>
<gene>
    <name evidence="9" type="ORF">R5R35_011507</name>
</gene>
<dbReference type="Proteomes" id="UP001378592">
    <property type="component" value="Unassembled WGS sequence"/>
</dbReference>
<evidence type="ECO:0000256" key="2">
    <source>
        <dbReference type="ARBA" id="ARBA00022473"/>
    </source>
</evidence>
<comment type="caution">
    <text evidence="9">The sequence shown here is derived from an EMBL/GenBank/DDBJ whole genome shotgun (WGS) entry which is preliminary data.</text>
</comment>
<dbReference type="GO" id="GO:0061564">
    <property type="term" value="P:axon development"/>
    <property type="evidence" value="ECO:0007669"/>
    <property type="project" value="TreeGrafter"/>
</dbReference>
<dbReference type="SMART" id="SM00353">
    <property type="entry name" value="HLH"/>
    <property type="match status" value="1"/>
</dbReference>
<name>A0AAN9Z3Y7_9ORTH</name>
<evidence type="ECO:0000256" key="6">
    <source>
        <dbReference type="ARBA" id="ARBA00023163"/>
    </source>
</evidence>
<protein>
    <recommendedName>
        <fullName evidence="8">BHLH domain-containing protein</fullName>
    </recommendedName>
</protein>
<dbReference type="GO" id="GO:0070888">
    <property type="term" value="F:E-box binding"/>
    <property type="evidence" value="ECO:0007669"/>
    <property type="project" value="TreeGrafter"/>
</dbReference>
<evidence type="ECO:0000313" key="9">
    <source>
        <dbReference type="EMBL" id="KAK7862094.1"/>
    </source>
</evidence>
<dbReference type="GO" id="GO:0005634">
    <property type="term" value="C:nucleus"/>
    <property type="evidence" value="ECO:0007669"/>
    <property type="project" value="UniProtKB-SubCell"/>
</dbReference>
<dbReference type="SUPFAM" id="SSF47459">
    <property type="entry name" value="HLH, helix-loop-helix DNA-binding domain"/>
    <property type="match status" value="1"/>
</dbReference>
<dbReference type="InterPro" id="IPR011598">
    <property type="entry name" value="bHLH_dom"/>
</dbReference>
<evidence type="ECO:0000256" key="7">
    <source>
        <dbReference type="ARBA" id="ARBA00023242"/>
    </source>
</evidence>
<keyword evidence="4" id="KW-0524">Neurogenesis</keyword>
<keyword evidence="6" id="KW-0804">Transcription</keyword>
<evidence type="ECO:0000313" key="10">
    <source>
        <dbReference type="Proteomes" id="UP001378592"/>
    </source>
</evidence>
<dbReference type="Pfam" id="PF00010">
    <property type="entry name" value="HLH"/>
    <property type="match status" value="1"/>
</dbReference>
<keyword evidence="3" id="KW-0221">Differentiation</keyword>
<keyword evidence="5" id="KW-0805">Transcription regulation</keyword>
<dbReference type="PANTHER" id="PTHR19290:SF162">
    <property type="entry name" value="TRANSCRIPTION FACTOR ATOH7"/>
    <property type="match status" value="1"/>
</dbReference>
<comment type="subcellular location">
    <subcellularLocation>
        <location evidence="1">Nucleus</location>
    </subcellularLocation>
</comment>
<dbReference type="PROSITE" id="PS50888">
    <property type="entry name" value="BHLH"/>
    <property type="match status" value="1"/>
</dbReference>
<evidence type="ECO:0000256" key="1">
    <source>
        <dbReference type="ARBA" id="ARBA00004123"/>
    </source>
</evidence>
<reference evidence="9 10" key="1">
    <citation type="submission" date="2024-03" db="EMBL/GenBank/DDBJ databases">
        <title>The genome assembly and annotation of the cricket Gryllus longicercus Weissman &amp; Gray.</title>
        <authorList>
            <person name="Szrajer S."/>
            <person name="Gray D."/>
            <person name="Ylla G."/>
        </authorList>
    </citation>
    <scope>NUCLEOTIDE SEQUENCE [LARGE SCALE GENOMIC DNA]</scope>
    <source>
        <strain evidence="9">DAG 2021-001</strain>
        <tissue evidence="9">Whole body minus gut</tissue>
    </source>
</reference>